<evidence type="ECO:0000313" key="2">
    <source>
        <dbReference type="EMBL" id="RAL54257.1"/>
    </source>
</evidence>
<dbReference type="AlphaFoldDB" id="A0A328E8P3"/>
<evidence type="ECO:0000313" key="3">
    <source>
        <dbReference type="Proteomes" id="UP000249390"/>
    </source>
</evidence>
<comment type="caution">
    <text evidence="2">The sequence shown here is derived from an EMBL/GenBank/DDBJ whole genome shotgun (WGS) entry which is preliminary data.</text>
</comment>
<organism evidence="2 3">
    <name type="scientific">Cuscuta australis</name>
    <dbReference type="NCBI Taxonomy" id="267555"/>
    <lineage>
        <taxon>Eukaryota</taxon>
        <taxon>Viridiplantae</taxon>
        <taxon>Streptophyta</taxon>
        <taxon>Embryophyta</taxon>
        <taxon>Tracheophyta</taxon>
        <taxon>Spermatophyta</taxon>
        <taxon>Magnoliopsida</taxon>
        <taxon>eudicotyledons</taxon>
        <taxon>Gunneridae</taxon>
        <taxon>Pentapetalae</taxon>
        <taxon>asterids</taxon>
        <taxon>lamiids</taxon>
        <taxon>Solanales</taxon>
        <taxon>Convolvulaceae</taxon>
        <taxon>Cuscuteae</taxon>
        <taxon>Cuscuta</taxon>
        <taxon>Cuscuta subgen. Grammica</taxon>
        <taxon>Cuscuta sect. Cleistogrammica</taxon>
    </lineage>
</organism>
<keyword evidence="1" id="KW-0812">Transmembrane</keyword>
<dbReference type="Proteomes" id="UP000249390">
    <property type="component" value="Unassembled WGS sequence"/>
</dbReference>
<gene>
    <name evidence="2" type="ORF">DM860_001385</name>
</gene>
<feature type="transmembrane region" description="Helical" evidence="1">
    <location>
        <begin position="53"/>
        <end position="77"/>
    </location>
</feature>
<proteinExistence type="predicted"/>
<keyword evidence="1" id="KW-0472">Membrane</keyword>
<sequence length="121" mass="13992">MHLFVSSLQGLFGVNTYTVLIIFFLPLCFRIFLTVYRSELSSSFSLTLMLQNLYFIPYSFLFLSQHCLLSLHIEISIGKTKRNRSSRAAELDLGASLALFKEGMETIRAEKQVQLWFWALL</sequence>
<keyword evidence="1" id="KW-1133">Transmembrane helix</keyword>
<keyword evidence="3" id="KW-1185">Reference proteome</keyword>
<accession>A0A328E8P3</accession>
<dbReference type="EMBL" id="NQVE01000009">
    <property type="protein sequence ID" value="RAL54257.1"/>
    <property type="molecule type" value="Genomic_DNA"/>
</dbReference>
<evidence type="ECO:0000256" key="1">
    <source>
        <dbReference type="SAM" id="Phobius"/>
    </source>
</evidence>
<name>A0A328E8P3_9ASTE</name>
<reference evidence="2 3" key="1">
    <citation type="submission" date="2018-06" db="EMBL/GenBank/DDBJ databases">
        <title>The Genome of Cuscuta australis (Dodder) Provides Insight into the Evolution of Plant Parasitism.</title>
        <authorList>
            <person name="Liu H."/>
        </authorList>
    </citation>
    <scope>NUCLEOTIDE SEQUENCE [LARGE SCALE GENOMIC DNA]</scope>
    <source>
        <strain evidence="3">cv. Yunnan</strain>
        <tissue evidence="2">Vines</tissue>
    </source>
</reference>
<protein>
    <submittedName>
        <fullName evidence="2">Uncharacterized protein</fullName>
    </submittedName>
</protein>
<feature type="transmembrane region" description="Helical" evidence="1">
    <location>
        <begin position="12"/>
        <end position="33"/>
    </location>
</feature>